<proteinExistence type="predicted"/>
<keyword evidence="7" id="KW-0807">Transducer</keyword>
<name>A0A7I8VWS1_9ANNE</name>
<keyword evidence="3 8" id="KW-1133">Transmembrane helix</keyword>
<feature type="transmembrane region" description="Helical" evidence="8">
    <location>
        <begin position="215"/>
        <end position="234"/>
    </location>
</feature>
<dbReference type="CDD" id="cd00637">
    <property type="entry name" value="7tm_classA_rhodopsin-like"/>
    <property type="match status" value="1"/>
</dbReference>
<dbReference type="Proteomes" id="UP000549394">
    <property type="component" value="Unassembled WGS sequence"/>
</dbReference>
<protein>
    <recommendedName>
        <fullName evidence="9">G-protein coupled receptors family 1 profile domain-containing protein</fullName>
    </recommendedName>
</protein>
<evidence type="ECO:0000313" key="10">
    <source>
        <dbReference type="EMBL" id="CAD5120249.1"/>
    </source>
</evidence>
<reference evidence="10 11" key="1">
    <citation type="submission" date="2020-08" db="EMBL/GenBank/DDBJ databases">
        <authorList>
            <person name="Hejnol A."/>
        </authorList>
    </citation>
    <scope>NUCLEOTIDE SEQUENCE [LARGE SCALE GENOMIC DNA]</scope>
</reference>
<comment type="caution">
    <text evidence="10">The sequence shown here is derived from an EMBL/GenBank/DDBJ whole genome shotgun (WGS) entry which is preliminary data.</text>
</comment>
<dbReference type="PROSITE" id="PS50262">
    <property type="entry name" value="G_PROTEIN_RECEP_F1_2"/>
    <property type="match status" value="1"/>
</dbReference>
<evidence type="ECO:0000256" key="3">
    <source>
        <dbReference type="ARBA" id="ARBA00022989"/>
    </source>
</evidence>
<feature type="domain" description="G-protein coupled receptors family 1 profile" evidence="9">
    <location>
        <begin position="20"/>
        <end position="195"/>
    </location>
</feature>
<dbReference type="PANTHER" id="PTHR24238:SF57">
    <property type="entry name" value="G-PROTEIN COUPLED RECEPTOR 83"/>
    <property type="match status" value="1"/>
</dbReference>
<dbReference type="GO" id="GO:0008188">
    <property type="term" value="F:neuropeptide receptor activity"/>
    <property type="evidence" value="ECO:0007669"/>
    <property type="project" value="TreeGrafter"/>
</dbReference>
<feature type="transmembrane region" description="Helical" evidence="8">
    <location>
        <begin position="15"/>
        <end position="35"/>
    </location>
</feature>
<dbReference type="SUPFAM" id="SSF81321">
    <property type="entry name" value="Family A G protein-coupled receptor-like"/>
    <property type="match status" value="1"/>
</dbReference>
<evidence type="ECO:0000256" key="8">
    <source>
        <dbReference type="SAM" id="Phobius"/>
    </source>
</evidence>
<keyword evidence="11" id="KW-1185">Reference proteome</keyword>
<accession>A0A7I8VWS1</accession>
<dbReference type="AlphaFoldDB" id="A0A7I8VWS1"/>
<keyword evidence="6" id="KW-0675">Receptor</keyword>
<dbReference type="PANTHER" id="PTHR24238">
    <property type="entry name" value="G-PROTEIN COUPLED RECEPTOR"/>
    <property type="match status" value="1"/>
</dbReference>
<feature type="transmembrane region" description="Helical" evidence="8">
    <location>
        <begin position="47"/>
        <end position="69"/>
    </location>
</feature>
<evidence type="ECO:0000256" key="2">
    <source>
        <dbReference type="ARBA" id="ARBA00022692"/>
    </source>
</evidence>
<dbReference type="GO" id="GO:0005886">
    <property type="term" value="C:plasma membrane"/>
    <property type="evidence" value="ECO:0007669"/>
    <property type="project" value="TreeGrafter"/>
</dbReference>
<sequence>MSANESDPIHYAPKLPIIINSVICIVSFFFNSLIIQAICKSRSTYSVLICAVSLAHVLLAGVTVPSGLVARYSIKATMGTLMACKLYKFSQKLTVVGAIHTVLLLAFHSSVVTISGRAMFLLSFIWFFGASYAVWQVVLNTLYLVQIPGDYERNQTSLICFEVYTIKFVKDIFSVTDLLVIYVVPFVVITVLYLRKHSPANSPAQEKYSRWKLSICLTALHFAMQLPNDIYLTYAFYIKDEEDKHFLLISTVLQTFANCHGIGNAALTILSLRDARKRLCCKAPNDSVDHGIEEQAEEVESCLQQSDVIYNGNRTITNT</sequence>
<comment type="subcellular location">
    <subcellularLocation>
        <location evidence="1">Membrane</location>
        <topology evidence="1">Multi-pass membrane protein</topology>
    </subcellularLocation>
</comment>
<evidence type="ECO:0000256" key="1">
    <source>
        <dbReference type="ARBA" id="ARBA00004141"/>
    </source>
</evidence>
<keyword evidence="4" id="KW-0297">G-protein coupled receptor</keyword>
<feature type="transmembrane region" description="Helical" evidence="8">
    <location>
        <begin position="172"/>
        <end position="194"/>
    </location>
</feature>
<gene>
    <name evidence="10" type="ORF">DGYR_LOCUS8367</name>
</gene>
<evidence type="ECO:0000259" key="9">
    <source>
        <dbReference type="PROSITE" id="PS50262"/>
    </source>
</evidence>
<evidence type="ECO:0000256" key="4">
    <source>
        <dbReference type="ARBA" id="ARBA00023040"/>
    </source>
</evidence>
<evidence type="ECO:0000256" key="6">
    <source>
        <dbReference type="ARBA" id="ARBA00023170"/>
    </source>
</evidence>
<dbReference type="Gene3D" id="1.20.1070.10">
    <property type="entry name" value="Rhodopsin 7-helix transmembrane proteins"/>
    <property type="match status" value="1"/>
</dbReference>
<feature type="transmembrane region" description="Helical" evidence="8">
    <location>
        <begin position="119"/>
        <end position="138"/>
    </location>
</feature>
<dbReference type="EMBL" id="CAJFCJ010000012">
    <property type="protein sequence ID" value="CAD5120249.1"/>
    <property type="molecule type" value="Genomic_DNA"/>
</dbReference>
<keyword evidence="5 8" id="KW-0472">Membrane</keyword>
<feature type="transmembrane region" description="Helical" evidence="8">
    <location>
        <begin position="89"/>
        <end position="107"/>
    </location>
</feature>
<evidence type="ECO:0000256" key="7">
    <source>
        <dbReference type="ARBA" id="ARBA00023224"/>
    </source>
</evidence>
<evidence type="ECO:0000256" key="5">
    <source>
        <dbReference type="ARBA" id="ARBA00023136"/>
    </source>
</evidence>
<evidence type="ECO:0000313" key="11">
    <source>
        <dbReference type="Proteomes" id="UP000549394"/>
    </source>
</evidence>
<organism evidence="10 11">
    <name type="scientific">Dimorphilus gyrociliatus</name>
    <dbReference type="NCBI Taxonomy" id="2664684"/>
    <lineage>
        <taxon>Eukaryota</taxon>
        <taxon>Metazoa</taxon>
        <taxon>Spiralia</taxon>
        <taxon>Lophotrochozoa</taxon>
        <taxon>Annelida</taxon>
        <taxon>Polychaeta</taxon>
        <taxon>Polychaeta incertae sedis</taxon>
        <taxon>Dinophilidae</taxon>
        <taxon>Dimorphilus</taxon>
    </lineage>
</organism>
<dbReference type="InterPro" id="IPR017452">
    <property type="entry name" value="GPCR_Rhodpsn_7TM"/>
</dbReference>
<keyword evidence="2 8" id="KW-0812">Transmembrane</keyword>
<feature type="transmembrane region" description="Helical" evidence="8">
    <location>
        <begin position="246"/>
        <end position="272"/>
    </location>
</feature>